<comment type="caution">
    <text evidence="9">The sequence shown here is derived from an EMBL/GenBank/DDBJ whole genome shotgun (WGS) entry which is preliminary data.</text>
</comment>
<dbReference type="Pfam" id="PF25967">
    <property type="entry name" value="RND-MFP_C"/>
    <property type="match status" value="1"/>
</dbReference>
<dbReference type="InterPro" id="IPR058624">
    <property type="entry name" value="MdtA-like_HH"/>
</dbReference>
<evidence type="ECO:0000259" key="7">
    <source>
        <dbReference type="Pfam" id="PF25917"/>
    </source>
</evidence>
<feature type="region of interest" description="Disordered" evidence="5">
    <location>
        <begin position="1"/>
        <end position="20"/>
    </location>
</feature>
<dbReference type="NCBIfam" id="TIGR01730">
    <property type="entry name" value="RND_mfp"/>
    <property type="match status" value="1"/>
</dbReference>
<evidence type="ECO:0000313" key="9">
    <source>
        <dbReference type="EMBL" id="MFC3636754.1"/>
    </source>
</evidence>
<evidence type="ECO:0000256" key="1">
    <source>
        <dbReference type="ARBA" id="ARBA00004196"/>
    </source>
</evidence>
<evidence type="ECO:0000259" key="6">
    <source>
        <dbReference type="Pfam" id="PF25876"/>
    </source>
</evidence>
<evidence type="ECO:0000313" key="10">
    <source>
        <dbReference type="Proteomes" id="UP001595704"/>
    </source>
</evidence>
<dbReference type="InterPro" id="IPR058627">
    <property type="entry name" value="MdtA-like_C"/>
</dbReference>
<name>A0ABV7UDP3_9HYPH</name>
<dbReference type="InterPro" id="IPR058625">
    <property type="entry name" value="MdtA-like_BSH"/>
</dbReference>
<dbReference type="Gene3D" id="2.40.50.100">
    <property type="match status" value="1"/>
</dbReference>
<keyword evidence="10" id="KW-1185">Reference proteome</keyword>
<feature type="domain" description="Multidrug resistance protein MdtA-like C-terminal permuted SH3" evidence="8">
    <location>
        <begin position="303"/>
        <end position="362"/>
    </location>
</feature>
<feature type="coiled-coil region" evidence="4">
    <location>
        <begin position="117"/>
        <end position="189"/>
    </location>
</feature>
<dbReference type="Gene3D" id="1.10.287.470">
    <property type="entry name" value="Helix hairpin bin"/>
    <property type="match status" value="1"/>
</dbReference>
<accession>A0ABV7UDP3</accession>
<dbReference type="Gene3D" id="2.40.30.170">
    <property type="match status" value="1"/>
</dbReference>
<protein>
    <submittedName>
        <fullName evidence="9">Efflux RND transporter periplasmic adaptor subunit</fullName>
    </submittedName>
</protein>
<evidence type="ECO:0000256" key="3">
    <source>
        <dbReference type="ARBA" id="ARBA00022448"/>
    </source>
</evidence>
<dbReference type="Proteomes" id="UP001595704">
    <property type="component" value="Unassembled WGS sequence"/>
</dbReference>
<sequence length="384" mass="40628">MIRFPARQPLPQQHLPGRSSPKRFISATAMALMLPLVACQEAKPPAAEGRPVGVTRVEAGAVASDVRLSGEIQAEKSVGLAFRINGRVTERSVNVGDRVTAGQVVARLDPTLERNELTAAQAALQAARGELNTARNTFARQDRLMTQGFTTRPRFDQALRAQETAQAAVENAEARVELARDRLAFTELRAGVSGIVTARSIEPGEVVQPGQVVITMAREEGRDAVFQVPARLLEDHAGTYRVRVALADNPAVTAAGTVREVATQADPGTRAFPVKVSLINPPEAMRLGSTVTGVLEISTPAIISIPAGALTQQGSTPAVWVVDPATSTVSLRNIDVLRFDPDRVIVVHGLEPGDLVVTAGIQALHPGQRVRQLPTPAGASAGPA</sequence>
<dbReference type="Pfam" id="PF25876">
    <property type="entry name" value="HH_MFP_RND"/>
    <property type="match status" value="1"/>
</dbReference>
<dbReference type="PANTHER" id="PTHR30469:SF38">
    <property type="entry name" value="HLYD FAMILY SECRETION PROTEIN"/>
    <property type="match status" value="1"/>
</dbReference>
<dbReference type="SUPFAM" id="SSF111369">
    <property type="entry name" value="HlyD-like secretion proteins"/>
    <property type="match status" value="1"/>
</dbReference>
<feature type="domain" description="Multidrug resistance protein MdtA-like alpha-helical hairpin" evidence="6">
    <location>
        <begin position="117"/>
        <end position="186"/>
    </location>
</feature>
<dbReference type="EMBL" id="JBHRYC010000026">
    <property type="protein sequence ID" value="MFC3636754.1"/>
    <property type="molecule type" value="Genomic_DNA"/>
</dbReference>
<comment type="similarity">
    <text evidence="2">Belongs to the membrane fusion protein (MFP) (TC 8.A.1) family.</text>
</comment>
<evidence type="ECO:0000256" key="2">
    <source>
        <dbReference type="ARBA" id="ARBA00009477"/>
    </source>
</evidence>
<evidence type="ECO:0000256" key="5">
    <source>
        <dbReference type="SAM" id="MobiDB-lite"/>
    </source>
</evidence>
<reference evidence="10" key="1">
    <citation type="journal article" date="2019" name="Int. J. Syst. Evol. Microbiol.">
        <title>The Global Catalogue of Microorganisms (GCM) 10K type strain sequencing project: providing services to taxonomists for standard genome sequencing and annotation.</title>
        <authorList>
            <consortium name="The Broad Institute Genomics Platform"/>
            <consortium name="The Broad Institute Genome Sequencing Center for Infectious Disease"/>
            <person name="Wu L."/>
            <person name="Ma J."/>
        </authorList>
    </citation>
    <scope>NUCLEOTIDE SEQUENCE [LARGE SCALE GENOMIC DNA]</scope>
    <source>
        <strain evidence="10">KCTC 42282</strain>
    </source>
</reference>
<dbReference type="Pfam" id="PF25917">
    <property type="entry name" value="BSH_RND"/>
    <property type="match status" value="1"/>
</dbReference>
<comment type="subcellular location">
    <subcellularLocation>
        <location evidence="1">Cell envelope</location>
    </subcellularLocation>
</comment>
<dbReference type="Gene3D" id="2.40.420.20">
    <property type="match status" value="1"/>
</dbReference>
<gene>
    <name evidence="9" type="ORF">ACFONL_05080</name>
</gene>
<dbReference type="InterPro" id="IPR006143">
    <property type="entry name" value="RND_pump_MFP"/>
</dbReference>
<proteinExistence type="inferred from homology"/>
<keyword evidence="4" id="KW-0175">Coiled coil</keyword>
<keyword evidence="3" id="KW-0813">Transport</keyword>
<dbReference type="PANTHER" id="PTHR30469">
    <property type="entry name" value="MULTIDRUG RESISTANCE PROTEIN MDTA"/>
    <property type="match status" value="1"/>
</dbReference>
<feature type="domain" description="Multidrug resistance protein MdtA-like barrel-sandwich hybrid" evidence="7">
    <location>
        <begin position="81"/>
        <end position="212"/>
    </location>
</feature>
<evidence type="ECO:0000259" key="8">
    <source>
        <dbReference type="Pfam" id="PF25967"/>
    </source>
</evidence>
<organism evidence="9 10">
    <name type="scientific">Camelimonas fluminis</name>
    <dbReference type="NCBI Taxonomy" id="1576911"/>
    <lineage>
        <taxon>Bacteria</taxon>
        <taxon>Pseudomonadati</taxon>
        <taxon>Pseudomonadota</taxon>
        <taxon>Alphaproteobacteria</taxon>
        <taxon>Hyphomicrobiales</taxon>
        <taxon>Chelatococcaceae</taxon>
        <taxon>Camelimonas</taxon>
    </lineage>
</organism>
<evidence type="ECO:0000256" key="4">
    <source>
        <dbReference type="SAM" id="Coils"/>
    </source>
</evidence>
<dbReference type="RefSeq" id="WP_191318290.1">
    <property type="nucleotide sequence ID" value="NZ_BNCG01000002.1"/>
</dbReference>